<evidence type="ECO:0000313" key="2">
    <source>
        <dbReference type="Proteomes" id="UP001183777"/>
    </source>
</evidence>
<comment type="caution">
    <text evidence="1">The sequence shown here is derived from an EMBL/GenBank/DDBJ whole genome shotgun (WGS) entry which is preliminary data.</text>
</comment>
<protein>
    <submittedName>
        <fullName evidence="1">Uncharacterized protein</fullName>
    </submittedName>
</protein>
<dbReference type="Proteomes" id="UP001183777">
    <property type="component" value="Unassembled WGS sequence"/>
</dbReference>
<keyword evidence="2" id="KW-1185">Reference proteome</keyword>
<accession>A0ABU2RVC7</accession>
<sequence>MSTNDLPAVILDALRKYEQEHAAANSSPTVARLNALAQSYDRATTDAHRENLAAEVAEELSLAEAGTIRRAAKAVELGMPGIICRARATGMEPNEIARQLGATGSYVRRILRENRTTLAEAVASLRVAGRKFDETVEKTRAAVEAATGEAAIDEQATTARAWARDYARRHNGGTRPTNAEPDTD</sequence>
<proteinExistence type="predicted"/>
<dbReference type="RefSeq" id="WP_311661679.1">
    <property type="nucleotide sequence ID" value="NZ_JAVREX010000029.1"/>
</dbReference>
<gene>
    <name evidence="1" type="ORF">RM649_34890</name>
</gene>
<evidence type="ECO:0000313" key="1">
    <source>
        <dbReference type="EMBL" id="MDT0432790.1"/>
    </source>
</evidence>
<reference evidence="2" key="1">
    <citation type="submission" date="2023-07" db="EMBL/GenBank/DDBJ databases">
        <title>30 novel species of actinomycetes from the DSMZ collection.</title>
        <authorList>
            <person name="Nouioui I."/>
        </authorList>
    </citation>
    <scope>NUCLEOTIDE SEQUENCE [LARGE SCALE GENOMIC DNA]</scope>
    <source>
        <strain evidence="2">DSM 41770</strain>
    </source>
</reference>
<dbReference type="EMBL" id="JAVREX010000029">
    <property type="protein sequence ID" value="MDT0432790.1"/>
    <property type="molecule type" value="Genomic_DNA"/>
</dbReference>
<organism evidence="1 2">
    <name type="scientific">Streptomyces salyersiae</name>
    <dbReference type="NCBI Taxonomy" id="3075530"/>
    <lineage>
        <taxon>Bacteria</taxon>
        <taxon>Bacillati</taxon>
        <taxon>Actinomycetota</taxon>
        <taxon>Actinomycetes</taxon>
        <taxon>Kitasatosporales</taxon>
        <taxon>Streptomycetaceae</taxon>
        <taxon>Streptomyces</taxon>
    </lineage>
</organism>
<name>A0ABU2RVC7_9ACTN</name>